<keyword evidence="3" id="KW-1185">Reference proteome</keyword>
<comment type="caution">
    <text evidence="2">The sequence shown here is derived from an EMBL/GenBank/DDBJ whole genome shotgun (WGS) entry which is preliminary data.</text>
</comment>
<dbReference type="EMBL" id="BJXA01000014">
    <property type="protein sequence ID" value="GEM38173.1"/>
    <property type="molecule type" value="Genomic_DNA"/>
</dbReference>
<name>A0A511MBY1_9NOCA</name>
<proteinExistence type="predicted"/>
<reference evidence="2 3" key="1">
    <citation type="submission" date="2019-07" db="EMBL/GenBank/DDBJ databases">
        <title>Whole genome shotgun sequence of Nocardia ninae NBRC 108245.</title>
        <authorList>
            <person name="Hosoyama A."/>
            <person name="Uohara A."/>
            <person name="Ohji S."/>
            <person name="Ichikawa N."/>
        </authorList>
    </citation>
    <scope>NUCLEOTIDE SEQUENCE [LARGE SCALE GENOMIC DNA]</scope>
    <source>
        <strain evidence="2 3">NBRC 108245</strain>
    </source>
</reference>
<dbReference type="AlphaFoldDB" id="A0A511MBY1"/>
<feature type="compositionally biased region" description="Acidic residues" evidence="1">
    <location>
        <begin position="130"/>
        <end position="139"/>
    </location>
</feature>
<feature type="region of interest" description="Disordered" evidence="1">
    <location>
        <begin position="40"/>
        <end position="139"/>
    </location>
</feature>
<protein>
    <submittedName>
        <fullName evidence="2">Uncharacterized protein</fullName>
    </submittedName>
</protein>
<dbReference type="RefSeq" id="WP_186818406.1">
    <property type="nucleotide sequence ID" value="NZ_BJXA01000014.1"/>
</dbReference>
<gene>
    <name evidence="2" type="ORF">NN4_26920</name>
</gene>
<sequence length="139" mass="14787">MTMTAIAPHQPTGNPVGPQTIAVEMTATPIVLVINLPHNPSARAHAPTRATPQPENRTGAWPVHQKPTLVPDGRHLTSSDRRHPCLAHQLGRRHISPKEPTRLKAHLVLGSPQPAAGPSVSASTEPAPPDTDEGIDSHE</sequence>
<evidence type="ECO:0000313" key="2">
    <source>
        <dbReference type="EMBL" id="GEM38173.1"/>
    </source>
</evidence>
<organism evidence="2 3">
    <name type="scientific">Nocardia ninae NBRC 108245</name>
    <dbReference type="NCBI Taxonomy" id="1210091"/>
    <lineage>
        <taxon>Bacteria</taxon>
        <taxon>Bacillati</taxon>
        <taxon>Actinomycetota</taxon>
        <taxon>Actinomycetes</taxon>
        <taxon>Mycobacteriales</taxon>
        <taxon>Nocardiaceae</taxon>
        <taxon>Nocardia</taxon>
    </lineage>
</organism>
<dbReference type="Proteomes" id="UP000321424">
    <property type="component" value="Unassembled WGS sequence"/>
</dbReference>
<feature type="compositionally biased region" description="Basic and acidic residues" evidence="1">
    <location>
        <begin position="72"/>
        <end position="83"/>
    </location>
</feature>
<evidence type="ECO:0000256" key="1">
    <source>
        <dbReference type="SAM" id="MobiDB-lite"/>
    </source>
</evidence>
<accession>A0A511MBY1</accession>
<evidence type="ECO:0000313" key="3">
    <source>
        <dbReference type="Proteomes" id="UP000321424"/>
    </source>
</evidence>